<dbReference type="PRINTS" id="PR00420">
    <property type="entry name" value="RNGMNOXGNASE"/>
</dbReference>
<evidence type="ECO:0000256" key="2">
    <source>
        <dbReference type="ARBA" id="ARBA00022827"/>
    </source>
</evidence>
<name>A0A9P7YJ58_9HELO</name>
<dbReference type="InterPro" id="IPR002938">
    <property type="entry name" value="FAD-bd"/>
</dbReference>
<dbReference type="GO" id="GO:0004497">
    <property type="term" value="F:monooxygenase activity"/>
    <property type="evidence" value="ECO:0007669"/>
    <property type="project" value="UniProtKB-KW"/>
</dbReference>
<comment type="caution">
    <text evidence="6">The sequence shown here is derived from an EMBL/GenBank/DDBJ whole genome shotgun (WGS) entry which is preliminary data.</text>
</comment>
<evidence type="ECO:0000256" key="4">
    <source>
        <dbReference type="ARBA" id="ARBA00023033"/>
    </source>
</evidence>
<dbReference type="Gene3D" id="3.50.50.60">
    <property type="entry name" value="FAD/NAD(P)-binding domain"/>
    <property type="match status" value="1"/>
</dbReference>
<evidence type="ECO:0000259" key="5">
    <source>
        <dbReference type="Pfam" id="PF01494"/>
    </source>
</evidence>
<gene>
    <name evidence="6" type="ORF">BJ875DRAFT_5162</name>
</gene>
<keyword evidence="2" id="KW-0274">FAD</keyword>
<dbReference type="InterPro" id="IPR036188">
    <property type="entry name" value="FAD/NAD-bd_sf"/>
</dbReference>
<evidence type="ECO:0000313" key="6">
    <source>
        <dbReference type="EMBL" id="KAG9234669.1"/>
    </source>
</evidence>
<evidence type="ECO:0000313" key="7">
    <source>
        <dbReference type="Proteomes" id="UP000824998"/>
    </source>
</evidence>
<dbReference type="GO" id="GO:0071949">
    <property type="term" value="F:FAD binding"/>
    <property type="evidence" value="ECO:0007669"/>
    <property type="project" value="InterPro"/>
</dbReference>
<organism evidence="6 7">
    <name type="scientific">Amylocarpus encephaloides</name>
    <dbReference type="NCBI Taxonomy" id="45428"/>
    <lineage>
        <taxon>Eukaryota</taxon>
        <taxon>Fungi</taxon>
        <taxon>Dikarya</taxon>
        <taxon>Ascomycota</taxon>
        <taxon>Pezizomycotina</taxon>
        <taxon>Leotiomycetes</taxon>
        <taxon>Helotiales</taxon>
        <taxon>Helotiales incertae sedis</taxon>
        <taxon>Amylocarpus</taxon>
    </lineage>
</organism>
<keyword evidence="4" id="KW-0503">Monooxygenase</keyword>
<dbReference type="AlphaFoldDB" id="A0A9P7YJ58"/>
<protein>
    <recommendedName>
        <fullName evidence="5">FAD-binding domain-containing protein</fullName>
    </recommendedName>
</protein>
<sequence>MARQQALSLPKIAIVGAGPSGLVLASHLLRTHPSFPLTVFDLRSLPSPDAVSQPSGSLDLHPESGLLAIKSCGLLSKFESLAGECSEDMILANKDGEIKHQDHGDGSRPEISRNALTDLLLSSVPGGVVTWETKVLSVMPSTSNGWMLQYQNKGCSTTVQEEFDLIVGADGAWSRVSPSITKVVPFYSTVNCITLTIPHLTTSYPHLASVVGTGTYSALGHGKGCFSQRGSMGSTRVYLMLASESETYLSDSGLTALATKPEELKQRMVGDGEFYRDWSEDCRALIRAGCDAEARGFSEGDCISIKPLSMLPKDHTWTHVPGLTLIGDAAHLMTPFAGEGVNLAMIDALRLSEAISSAIPPPPSDFSPERLDAAIETFEKEMWERAHPVQEQTLMFLGLMFQDPDAPAGFVRKFEEMFAAMAAGQGGPPGIEDEVEERRE</sequence>
<accession>A0A9P7YJ58</accession>
<dbReference type="Pfam" id="PF01494">
    <property type="entry name" value="FAD_binding_3"/>
    <property type="match status" value="1"/>
</dbReference>
<dbReference type="PANTHER" id="PTHR46972">
    <property type="entry name" value="MONOOXYGENASE ASQM-RELATED"/>
    <property type="match status" value="1"/>
</dbReference>
<keyword evidence="7" id="KW-1185">Reference proteome</keyword>
<proteinExistence type="predicted"/>
<dbReference type="Proteomes" id="UP000824998">
    <property type="component" value="Unassembled WGS sequence"/>
</dbReference>
<dbReference type="EMBL" id="MU251455">
    <property type="protein sequence ID" value="KAG9234669.1"/>
    <property type="molecule type" value="Genomic_DNA"/>
</dbReference>
<feature type="domain" description="FAD-binding" evidence="5">
    <location>
        <begin position="323"/>
        <end position="357"/>
    </location>
</feature>
<dbReference type="OrthoDB" id="655030at2759"/>
<evidence type="ECO:0000256" key="3">
    <source>
        <dbReference type="ARBA" id="ARBA00023002"/>
    </source>
</evidence>
<keyword evidence="1" id="KW-0285">Flavoprotein</keyword>
<dbReference type="PANTHER" id="PTHR46972:SF1">
    <property type="entry name" value="FAD DEPENDENT OXIDOREDUCTASE DOMAIN-CONTAINING PROTEIN"/>
    <property type="match status" value="1"/>
</dbReference>
<keyword evidence="3" id="KW-0560">Oxidoreductase</keyword>
<evidence type="ECO:0000256" key="1">
    <source>
        <dbReference type="ARBA" id="ARBA00022630"/>
    </source>
</evidence>
<reference evidence="6" key="1">
    <citation type="journal article" date="2021" name="IMA Fungus">
        <title>Genomic characterization of three marine fungi, including Emericellopsis atlantica sp. nov. with signatures of a generalist lifestyle and marine biomass degradation.</title>
        <authorList>
            <person name="Hagestad O.C."/>
            <person name="Hou L."/>
            <person name="Andersen J.H."/>
            <person name="Hansen E.H."/>
            <person name="Altermark B."/>
            <person name="Li C."/>
            <person name="Kuhnert E."/>
            <person name="Cox R.J."/>
            <person name="Crous P.W."/>
            <person name="Spatafora J.W."/>
            <person name="Lail K."/>
            <person name="Amirebrahimi M."/>
            <person name="Lipzen A."/>
            <person name="Pangilinan J."/>
            <person name="Andreopoulos W."/>
            <person name="Hayes R.D."/>
            <person name="Ng V."/>
            <person name="Grigoriev I.V."/>
            <person name="Jackson S.A."/>
            <person name="Sutton T.D.S."/>
            <person name="Dobson A.D.W."/>
            <person name="Rama T."/>
        </authorList>
    </citation>
    <scope>NUCLEOTIDE SEQUENCE</scope>
    <source>
        <strain evidence="6">TRa018bII</strain>
    </source>
</reference>
<dbReference type="SUPFAM" id="SSF51905">
    <property type="entry name" value="FAD/NAD(P)-binding domain"/>
    <property type="match status" value="1"/>
</dbReference>